<name>A0A1I8EG91_WUCBA</name>
<feature type="transmembrane region" description="Helical" evidence="6">
    <location>
        <begin position="269"/>
        <end position="296"/>
    </location>
</feature>
<dbReference type="PANTHER" id="PTHR10283:SF82">
    <property type="entry name" value="SOLUTE CARRIER FAMILY 13 MEMBER 2"/>
    <property type="match status" value="1"/>
</dbReference>
<keyword evidence="4 6" id="KW-1133">Transmembrane helix</keyword>
<evidence type="ECO:0000256" key="2">
    <source>
        <dbReference type="ARBA" id="ARBA00006772"/>
    </source>
</evidence>
<feature type="transmembrane region" description="Helical" evidence="6">
    <location>
        <begin position="428"/>
        <end position="446"/>
    </location>
</feature>
<keyword evidence="5 6" id="KW-0472">Membrane</keyword>
<protein>
    <submittedName>
        <fullName evidence="7">Uncharacterized protein</fullName>
    </submittedName>
</protein>
<dbReference type="InterPro" id="IPR001898">
    <property type="entry name" value="SLC13A/DASS"/>
</dbReference>
<organism evidence="7">
    <name type="scientific">Wuchereria bancrofti</name>
    <dbReference type="NCBI Taxonomy" id="6293"/>
    <lineage>
        <taxon>Eukaryota</taxon>
        <taxon>Metazoa</taxon>
        <taxon>Ecdysozoa</taxon>
        <taxon>Nematoda</taxon>
        <taxon>Chromadorea</taxon>
        <taxon>Rhabditida</taxon>
        <taxon>Spirurina</taxon>
        <taxon>Spiruromorpha</taxon>
        <taxon>Filarioidea</taxon>
        <taxon>Onchocercidae</taxon>
        <taxon>Wuchereria</taxon>
    </lineage>
</organism>
<dbReference type="GO" id="GO:0015137">
    <property type="term" value="F:citrate transmembrane transporter activity"/>
    <property type="evidence" value="ECO:0007669"/>
    <property type="project" value="TreeGrafter"/>
</dbReference>
<keyword evidence="3 6" id="KW-0812">Transmembrane</keyword>
<proteinExistence type="inferred from homology"/>
<evidence type="ECO:0000256" key="1">
    <source>
        <dbReference type="ARBA" id="ARBA00004141"/>
    </source>
</evidence>
<evidence type="ECO:0000313" key="7">
    <source>
        <dbReference type="WBParaSite" id="maker-PairedContig_1909-snap-gene-3.14-mRNA-1"/>
    </source>
</evidence>
<reference evidence="7" key="1">
    <citation type="submission" date="2016-11" db="UniProtKB">
        <authorList>
            <consortium name="WormBaseParasite"/>
        </authorList>
    </citation>
    <scope>IDENTIFICATION</scope>
    <source>
        <strain evidence="7">pt0022</strain>
    </source>
</reference>
<dbReference type="PANTHER" id="PTHR10283">
    <property type="entry name" value="SOLUTE CARRIER FAMILY 13 MEMBER"/>
    <property type="match status" value="1"/>
</dbReference>
<comment type="similarity">
    <text evidence="2">Belongs to the SLC13A/DASS transporter (TC 2.A.47) family. NADC subfamily.</text>
</comment>
<dbReference type="WBParaSite" id="maker-PairedContig_1909-snap-gene-3.14-mRNA-1">
    <property type="protein sequence ID" value="maker-PairedContig_1909-snap-gene-3.14-mRNA-1"/>
    <property type="gene ID" value="maker-PairedContig_1909-snap-gene-3.14"/>
</dbReference>
<dbReference type="STRING" id="6293.A0A1I8EG91"/>
<evidence type="ECO:0000256" key="6">
    <source>
        <dbReference type="SAM" id="Phobius"/>
    </source>
</evidence>
<feature type="transmembrane region" description="Helical" evidence="6">
    <location>
        <begin position="317"/>
        <end position="339"/>
    </location>
</feature>
<feature type="transmembrane region" description="Helical" evidence="6">
    <location>
        <begin position="467"/>
        <end position="498"/>
    </location>
</feature>
<feature type="transmembrane region" description="Helical" evidence="6">
    <location>
        <begin position="27"/>
        <end position="45"/>
    </location>
</feature>
<feature type="transmembrane region" description="Helical" evidence="6">
    <location>
        <begin position="384"/>
        <end position="403"/>
    </location>
</feature>
<dbReference type="Pfam" id="PF00939">
    <property type="entry name" value="Na_sulph_symp"/>
    <property type="match status" value="1"/>
</dbReference>
<feature type="transmembrane region" description="Helical" evidence="6">
    <location>
        <begin position="510"/>
        <end position="536"/>
    </location>
</feature>
<sequence length="606" mass="67592">MSLIKSPIRYHQPRKPSTLSVIWRMRTHLAFTLTPIILLPILFSFPQSQDEARCGYCVGIMAVYWVMEVIPLAVTALLPMVLYPLLGLMASNDVAQMYLPDISFLFIGGLMVAVAVQKCKLHNRVALFVLTIVPPQPCWIMLGFMLVTAFLSMWISNTATAALMVPIANSVIIELVKTLQDSLLGEAVVEDRHNENSDGRRKSLGTFSTRDPTEILSKDEHQMAKGLLISVAFGANIGGTGTITGTPSNLVLLGQIKEIFPLADTDINFISWMVFALPLVTACLFMTWLTLVLIFFRKASKGHQTIKDKLKQKYDELPSLSFAEICVSICFLILLTLWITRDPYVVPGFGTLFKTGHKILFENLRLIFLEFFKTFSYSPKKFRYVTDTTSAMLIAIILFAVPIQKPDFFGKSENVETLLDWKTMQAKFPWSVVLLLGGGFAMAAGVKESNLSYRVGEMMQLLQMFPVNVIMAICIFITIFLTNICSNTVTASIFIPIVAELAKSLEIHPLYFMIPTALSSSMAFTLPVATPPNAIIFASGLLHVKDMLLAGTLATIECGLLAILFMMTWATYLFELDKFPLWAYTPAELVYRNHTLFDLLTNATAK</sequence>
<dbReference type="AlphaFoldDB" id="A0A1I8EG91"/>
<dbReference type="GO" id="GO:0015141">
    <property type="term" value="F:succinate transmembrane transporter activity"/>
    <property type="evidence" value="ECO:0007669"/>
    <property type="project" value="TreeGrafter"/>
</dbReference>
<evidence type="ECO:0000256" key="4">
    <source>
        <dbReference type="ARBA" id="ARBA00022989"/>
    </source>
</evidence>
<dbReference type="GO" id="GO:0005886">
    <property type="term" value="C:plasma membrane"/>
    <property type="evidence" value="ECO:0007669"/>
    <property type="project" value="TreeGrafter"/>
</dbReference>
<evidence type="ECO:0000256" key="5">
    <source>
        <dbReference type="ARBA" id="ARBA00023136"/>
    </source>
</evidence>
<feature type="transmembrane region" description="Helical" evidence="6">
    <location>
        <begin position="548"/>
        <end position="572"/>
    </location>
</feature>
<accession>A0A1I8EG91</accession>
<feature type="transmembrane region" description="Helical" evidence="6">
    <location>
        <begin position="57"/>
        <end position="85"/>
    </location>
</feature>
<feature type="transmembrane region" description="Helical" evidence="6">
    <location>
        <begin position="97"/>
        <end position="116"/>
    </location>
</feature>
<evidence type="ECO:0000256" key="3">
    <source>
        <dbReference type="ARBA" id="ARBA00022692"/>
    </source>
</evidence>
<comment type="subcellular location">
    <subcellularLocation>
        <location evidence="1">Membrane</location>
        <topology evidence="1">Multi-pass membrane protein</topology>
    </subcellularLocation>
</comment>